<feature type="transmembrane region" description="Helical" evidence="2">
    <location>
        <begin position="115"/>
        <end position="137"/>
    </location>
</feature>
<feature type="transmembrane region" description="Helical" evidence="2">
    <location>
        <begin position="174"/>
        <end position="195"/>
    </location>
</feature>
<dbReference type="Proteomes" id="UP001162741">
    <property type="component" value="Chromosome"/>
</dbReference>
<keyword evidence="4" id="KW-0378">Hydrolase</keyword>
<dbReference type="CDD" id="cd07341">
    <property type="entry name" value="M56_BlaR1_MecR1_like"/>
    <property type="match status" value="1"/>
</dbReference>
<keyword evidence="4" id="KW-0645">Protease</keyword>
<dbReference type="GO" id="GO:0008237">
    <property type="term" value="F:metallopeptidase activity"/>
    <property type="evidence" value="ECO:0007669"/>
    <property type="project" value="UniProtKB-KW"/>
</dbReference>
<dbReference type="PANTHER" id="PTHR34978">
    <property type="entry name" value="POSSIBLE SENSOR-TRANSDUCER PROTEIN BLAR"/>
    <property type="match status" value="1"/>
</dbReference>
<organism evidence="4 5">
    <name type="scientific">Chitinophaga horti</name>
    <dbReference type="NCBI Taxonomy" id="2920382"/>
    <lineage>
        <taxon>Bacteria</taxon>
        <taxon>Pseudomonadati</taxon>
        <taxon>Bacteroidota</taxon>
        <taxon>Chitinophagia</taxon>
        <taxon>Chitinophagales</taxon>
        <taxon>Chitinophagaceae</taxon>
        <taxon>Chitinophaga</taxon>
    </lineage>
</organism>
<protein>
    <submittedName>
        <fullName evidence="4">M48 family metalloprotease</fullName>
        <ecNumber evidence="4">3.4.24.-</ecNumber>
    </submittedName>
</protein>
<evidence type="ECO:0000313" key="4">
    <source>
        <dbReference type="EMBL" id="UYQ94283.1"/>
    </source>
</evidence>
<keyword evidence="5" id="KW-1185">Reference proteome</keyword>
<sequence length="706" mass="80777">MTSLLPFTAEVIRAFGWTLLHSFWQAFVVFACLRIVLKIWPAASSAAKYHLSFLSLAGIFTWFVATFSRQLLAIRESQLTMQLAMDTPLPECGVANLPAAPAATGTVGLIPGMEVYFPVLVGIYIVGVVVMTIKLVLDLAQLQQIRRNVLLRMDDAWSTQVDLLSRRLGIRKKVQLHICASIQVPVMIGFLRPLILLPAAMVNNLSTDQLEAILLHELAHVKRHDYLLNIFQSIVETILFFNPFIWWISKNIQIEREHCCDDLVIASTVQPLHYAKALVALEEYRLTTNPMAMAIADNKQYLFHRIKRIMEMKTSHRSYSQQFLAVLIILTGVASIAWLNPAQKDQPTETVKKEDCVTTPSTEPCVAVEPIVMAVPPAVPETPPVVPSAPAALTTTDVSTAAWYDTVPGGKIVITDDKGNVKTYNSISEMPEADRVRMQEQFIKMQQAQENAREQRQQLREQMALQREQLKISRDHFKATQEAMANAYKNVDFNQLKQQIAEAQKNIDWEKMAKDAEKAYKSIDWEKMSKETEKAFKQVDWKKMEEDLQKAYKEVNWQKIDEQMQQAFKGIDQNFSAQANAHRKLSEADRKRHEELAVKQRQAFEKAMERSEIHRKEASKHAEEARENMNRSFGERNQYNLLLNELAADKLIDRTKSYEIEKKDGELYINGTKQPADVLKKYERYFKSDRVTLKGDHTNLNIDVQQ</sequence>
<evidence type="ECO:0000313" key="5">
    <source>
        <dbReference type="Proteomes" id="UP001162741"/>
    </source>
</evidence>
<dbReference type="EC" id="3.4.24.-" evidence="4"/>
<feature type="transmembrane region" description="Helical" evidence="2">
    <location>
        <begin position="226"/>
        <end position="248"/>
    </location>
</feature>
<evidence type="ECO:0000256" key="1">
    <source>
        <dbReference type="SAM" id="Coils"/>
    </source>
</evidence>
<keyword evidence="2" id="KW-0472">Membrane</keyword>
<proteinExistence type="predicted"/>
<feature type="transmembrane region" description="Helical" evidence="2">
    <location>
        <begin position="322"/>
        <end position="339"/>
    </location>
</feature>
<feature type="transmembrane region" description="Helical" evidence="2">
    <location>
        <begin position="49"/>
        <end position="67"/>
    </location>
</feature>
<evidence type="ECO:0000256" key="2">
    <source>
        <dbReference type="SAM" id="Phobius"/>
    </source>
</evidence>
<feature type="transmembrane region" description="Helical" evidence="2">
    <location>
        <begin position="14"/>
        <end position="37"/>
    </location>
</feature>
<dbReference type="InterPro" id="IPR052173">
    <property type="entry name" value="Beta-lactam_resp_regulator"/>
</dbReference>
<dbReference type="RefSeq" id="WP_264282204.1">
    <property type="nucleotide sequence ID" value="NZ_CP107006.1"/>
</dbReference>
<feature type="domain" description="Peptidase M56" evidence="3">
    <location>
        <begin position="119"/>
        <end position="308"/>
    </location>
</feature>
<keyword evidence="1" id="KW-0175">Coiled coil</keyword>
<accession>A0ABY6J3N4</accession>
<dbReference type="InterPro" id="IPR008756">
    <property type="entry name" value="Peptidase_M56"/>
</dbReference>
<feature type="coiled-coil region" evidence="1">
    <location>
        <begin position="438"/>
        <end position="469"/>
    </location>
</feature>
<gene>
    <name evidence="4" type="ORF">MKQ68_04150</name>
</gene>
<dbReference type="Pfam" id="PF05569">
    <property type="entry name" value="Peptidase_M56"/>
    <property type="match status" value="1"/>
</dbReference>
<dbReference type="PANTHER" id="PTHR34978:SF3">
    <property type="entry name" value="SLR0241 PROTEIN"/>
    <property type="match status" value="1"/>
</dbReference>
<keyword evidence="2" id="KW-1133">Transmembrane helix</keyword>
<dbReference type="EMBL" id="CP107006">
    <property type="protein sequence ID" value="UYQ94283.1"/>
    <property type="molecule type" value="Genomic_DNA"/>
</dbReference>
<dbReference type="Gene3D" id="3.30.2010.10">
    <property type="entry name" value="Metalloproteases ('zincins'), catalytic domain"/>
    <property type="match status" value="1"/>
</dbReference>
<keyword evidence="2" id="KW-0812">Transmembrane</keyword>
<name>A0ABY6J3N4_9BACT</name>
<keyword evidence="4" id="KW-0482">Metalloprotease</keyword>
<evidence type="ECO:0000259" key="3">
    <source>
        <dbReference type="Pfam" id="PF05569"/>
    </source>
</evidence>
<reference evidence="4" key="1">
    <citation type="submission" date="2022-10" db="EMBL/GenBank/DDBJ databases">
        <title>Chitinophaga sp. nov., isolated from soil.</title>
        <authorList>
            <person name="Jeon C.O."/>
        </authorList>
    </citation>
    <scope>NUCLEOTIDE SEQUENCE</scope>
    <source>
        <strain evidence="4">R8</strain>
    </source>
</reference>